<name>A0A2P2QH60_RHIMU</name>
<accession>A0A2P2QH60</accession>
<protein>
    <submittedName>
        <fullName evidence="1">Uncharacterized protein</fullName>
    </submittedName>
</protein>
<dbReference type="AlphaFoldDB" id="A0A2P2QH60"/>
<evidence type="ECO:0000313" key="1">
    <source>
        <dbReference type="EMBL" id="MBX66296.1"/>
    </source>
</evidence>
<reference evidence="1" key="1">
    <citation type="submission" date="2018-02" db="EMBL/GenBank/DDBJ databases">
        <title>Rhizophora mucronata_Transcriptome.</title>
        <authorList>
            <person name="Meera S.P."/>
            <person name="Sreeshan A."/>
            <person name="Augustine A."/>
        </authorList>
    </citation>
    <scope>NUCLEOTIDE SEQUENCE</scope>
    <source>
        <tissue evidence="1">Leaf</tissue>
    </source>
</reference>
<organism evidence="1">
    <name type="scientific">Rhizophora mucronata</name>
    <name type="common">Asiatic mangrove</name>
    <dbReference type="NCBI Taxonomy" id="61149"/>
    <lineage>
        <taxon>Eukaryota</taxon>
        <taxon>Viridiplantae</taxon>
        <taxon>Streptophyta</taxon>
        <taxon>Embryophyta</taxon>
        <taxon>Tracheophyta</taxon>
        <taxon>Spermatophyta</taxon>
        <taxon>Magnoliopsida</taxon>
        <taxon>eudicotyledons</taxon>
        <taxon>Gunneridae</taxon>
        <taxon>Pentapetalae</taxon>
        <taxon>rosids</taxon>
        <taxon>fabids</taxon>
        <taxon>Malpighiales</taxon>
        <taxon>Rhizophoraceae</taxon>
        <taxon>Rhizophora</taxon>
    </lineage>
</organism>
<proteinExistence type="predicted"/>
<dbReference type="EMBL" id="GGEC01085812">
    <property type="protein sequence ID" value="MBX66296.1"/>
    <property type="molecule type" value="Transcribed_RNA"/>
</dbReference>
<sequence>MKESLIVGIELTFPNSLIPKLCKVGPQRKDKMCFCDNPLKRNNARGGQNFRFTYLTGFPKHPF</sequence>